<dbReference type="Gene3D" id="1.10.287.110">
    <property type="entry name" value="DnaJ domain"/>
    <property type="match status" value="1"/>
</dbReference>
<keyword evidence="2 4" id="KW-0472">Membrane</keyword>
<keyword evidence="7" id="KW-1185">Reference proteome</keyword>
<evidence type="ECO:0000313" key="7">
    <source>
        <dbReference type="Proteomes" id="UP000502035"/>
    </source>
</evidence>
<keyword evidence="4" id="KW-1133">Transmembrane helix</keyword>
<evidence type="ECO:0000256" key="3">
    <source>
        <dbReference type="SAM" id="MobiDB-lite"/>
    </source>
</evidence>
<dbReference type="InterPro" id="IPR036869">
    <property type="entry name" value="J_dom_sf"/>
</dbReference>
<accession>A0A6G7YCH8</accession>
<feature type="region of interest" description="Disordered" evidence="3">
    <location>
        <begin position="63"/>
        <end position="118"/>
    </location>
</feature>
<dbReference type="KEGG" id="npi:G7071_02220"/>
<dbReference type="GO" id="GO:0016020">
    <property type="term" value="C:membrane"/>
    <property type="evidence" value="ECO:0007669"/>
    <property type="project" value="UniProtKB-SubCell"/>
</dbReference>
<dbReference type="SUPFAM" id="SSF46565">
    <property type="entry name" value="Chaperone J-domain"/>
    <property type="match status" value="1"/>
</dbReference>
<gene>
    <name evidence="6" type="ORF">G7071_02220</name>
</gene>
<name>A0A6G7YCH8_9ACTN</name>
<evidence type="ECO:0000313" key="6">
    <source>
        <dbReference type="EMBL" id="QIK74429.1"/>
    </source>
</evidence>
<keyword evidence="4" id="KW-0812">Transmembrane</keyword>
<comment type="subcellular location">
    <subcellularLocation>
        <location evidence="1">Membrane</location>
    </subcellularLocation>
</comment>
<dbReference type="AlphaFoldDB" id="A0A6G7YCH8"/>
<dbReference type="CDD" id="cd06257">
    <property type="entry name" value="DnaJ"/>
    <property type="match status" value="1"/>
</dbReference>
<evidence type="ECO:0000256" key="2">
    <source>
        <dbReference type="ARBA" id="ARBA00023136"/>
    </source>
</evidence>
<feature type="compositionally biased region" description="Basic and acidic residues" evidence="3">
    <location>
        <begin position="72"/>
        <end position="110"/>
    </location>
</feature>
<dbReference type="PROSITE" id="PS50076">
    <property type="entry name" value="DNAJ_2"/>
    <property type="match status" value="1"/>
</dbReference>
<dbReference type="Pfam" id="PF00226">
    <property type="entry name" value="DnaJ"/>
    <property type="match status" value="1"/>
</dbReference>
<evidence type="ECO:0000256" key="1">
    <source>
        <dbReference type="ARBA" id="ARBA00004370"/>
    </source>
</evidence>
<evidence type="ECO:0000256" key="4">
    <source>
        <dbReference type="SAM" id="Phobius"/>
    </source>
</evidence>
<proteinExistence type="predicted"/>
<dbReference type="PANTHER" id="PTHR37042">
    <property type="entry name" value="OUTER MEMBRANE PROTEIN RV1973"/>
    <property type="match status" value="1"/>
</dbReference>
<feature type="domain" description="J" evidence="5">
    <location>
        <begin position="4"/>
        <end position="61"/>
    </location>
</feature>
<sequence>MTPSWYDILDIEPSASPEEVRAAWRAGIADLEPGSRRFQTLNQAAEVLLDEQRRSAYDAELAAGAPTLTPRAPDREQGPVVREVSKDEARESRRASKALARERRGEEKAARTSGATAQGSVATRSVPGWLLGLLGVLAAASVALAVWIAQAADAQADAREAASQAQAAAERAIVPVLSYDHTTLEADRKRATAYLTGDYREDYDELFAVISDNAPTTETKVVTEVIASGIVRSGEDRVDVLVFVDRPTTNKLSPEPVVYKDQVTVTMQKVGEDWLVDNLKTSPATQ</sequence>
<feature type="transmembrane region" description="Helical" evidence="4">
    <location>
        <begin position="128"/>
        <end position="149"/>
    </location>
</feature>
<dbReference type="PANTHER" id="PTHR37042:SF4">
    <property type="entry name" value="OUTER MEMBRANE PROTEIN RV1973"/>
    <property type="match status" value="1"/>
</dbReference>
<dbReference type="InterPro" id="IPR001623">
    <property type="entry name" value="DnaJ_domain"/>
</dbReference>
<dbReference type="RefSeq" id="WP_166314355.1">
    <property type="nucleotide sequence ID" value="NZ_CP049866.1"/>
</dbReference>
<dbReference type="Proteomes" id="UP000502035">
    <property type="component" value="Chromosome"/>
</dbReference>
<organism evidence="6 7">
    <name type="scientific">Nocardioides piscis</name>
    <dbReference type="NCBI Taxonomy" id="2714938"/>
    <lineage>
        <taxon>Bacteria</taxon>
        <taxon>Bacillati</taxon>
        <taxon>Actinomycetota</taxon>
        <taxon>Actinomycetes</taxon>
        <taxon>Propionibacteriales</taxon>
        <taxon>Nocardioidaceae</taxon>
        <taxon>Nocardioides</taxon>
    </lineage>
</organism>
<evidence type="ECO:0000259" key="5">
    <source>
        <dbReference type="PROSITE" id="PS50076"/>
    </source>
</evidence>
<dbReference type="EMBL" id="CP049866">
    <property type="protein sequence ID" value="QIK74429.1"/>
    <property type="molecule type" value="Genomic_DNA"/>
</dbReference>
<dbReference type="PRINTS" id="PR00625">
    <property type="entry name" value="JDOMAIN"/>
</dbReference>
<reference evidence="6 7" key="1">
    <citation type="submission" date="2020-03" db="EMBL/GenBank/DDBJ databases">
        <title>Nocardioides sp. nov., isolated from fish.</title>
        <authorList>
            <person name="Hyun D.-W."/>
            <person name="Bae J.-W."/>
        </authorList>
    </citation>
    <scope>NUCLEOTIDE SEQUENCE [LARGE SCALE GENOMIC DNA]</scope>
    <source>
        <strain evidence="6 7">HDW12A</strain>
    </source>
</reference>
<protein>
    <submittedName>
        <fullName evidence="6">J domain-containing protein</fullName>
    </submittedName>
</protein>